<dbReference type="Pfam" id="PF00059">
    <property type="entry name" value="Lectin_C"/>
    <property type="match status" value="2"/>
</dbReference>
<feature type="region of interest" description="Disordered" evidence="4">
    <location>
        <begin position="3383"/>
        <end position="3526"/>
    </location>
</feature>
<keyword evidence="9" id="KW-1185">Reference proteome</keyword>
<dbReference type="InterPro" id="IPR000742">
    <property type="entry name" value="EGF"/>
</dbReference>
<feature type="compositionally biased region" description="Polar residues" evidence="4">
    <location>
        <begin position="2914"/>
        <end position="2924"/>
    </location>
</feature>
<dbReference type="SUPFAM" id="SSF57196">
    <property type="entry name" value="EGF/Laminin"/>
    <property type="match status" value="2"/>
</dbReference>
<dbReference type="InterPro" id="IPR016186">
    <property type="entry name" value="C-type_lectin-like/link_sf"/>
</dbReference>
<dbReference type="SMART" id="SM00042">
    <property type="entry name" value="CUB"/>
    <property type="match status" value="3"/>
</dbReference>
<dbReference type="PROSITE" id="PS01180">
    <property type="entry name" value="CUB"/>
    <property type="match status" value="3"/>
</dbReference>
<organism evidence="9 10">
    <name type="scientific">Glossina fuscipes</name>
    <dbReference type="NCBI Taxonomy" id="7396"/>
    <lineage>
        <taxon>Eukaryota</taxon>
        <taxon>Metazoa</taxon>
        <taxon>Ecdysozoa</taxon>
        <taxon>Arthropoda</taxon>
        <taxon>Hexapoda</taxon>
        <taxon>Insecta</taxon>
        <taxon>Pterygota</taxon>
        <taxon>Neoptera</taxon>
        <taxon>Endopterygota</taxon>
        <taxon>Diptera</taxon>
        <taxon>Brachycera</taxon>
        <taxon>Muscomorpha</taxon>
        <taxon>Hippoboscoidea</taxon>
        <taxon>Glossinidae</taxon>
        <taxon>Glossina</taxon>
    </lineage>
</organism>
<feature type="compositionally biased region" description="Acidic residues" evidence="4">
    <location>
        <begin position="2929"/>
        <end position="2946"/>
    </location>
</feature>
<dbReference type="SUPFAM" id="SSF56436">
    <property type="entry name" value="C-type lectin-like"/>
    <property type="match status" value="2"/>
</dbReference>
<dbReference type="InterPro" id="IPR016187">
    <property type="entry name" value="CTDL_fold"/>
</dbReference>
<feature type="region of interest" description="Disordered" evidence="4">
    <location>
        <begin position="3576"/>
        <end position="3609"/>
    </location>
</feature>
<feature type="domain" description="CUB" evidence="6">
    <location>
        <begin position="1147"/>
        <end position="1213"/>
    </location>
</feature>
<feature type="compositionally biased region" description="Polar residues" evidence="4">
    <location>
        <begin position="3394"/>
        <end position="3403"/>
    </location>
</feature>
<keyword evidence="3" id="KW-0245">EGF-like domain</keyword>
<dbReference type="GO" id="GO:0005615">
    <property type="term" value="C:extracellular space"/>
    <property type="evidence" value="ECO:0007669"/>
    <property type="project" value="TreeGrafter"/>
</dbReference>
<feature type="region of interest" description="Disordered" evidence="4">
    <location>
        <begin position="2914"/>
        <end position="2979"/>
    </location>
</feature>
<dbReference type="PANTHER" id="PTHR24255">
    <property type="entry name" value="COMPLEMENT COMPONENT 1, S SUBCOMPONENT-RELATED"/>
    <property type="match status" value="1"/>
</dbReference>
<keyword evidence="1 3" id="KW-1015">Disulfide bond</keyword>
<dbReference type="GeneID" id="119642820"/>
<evidence type="ECO:0000256" key="5">
    <source>
        <dbReference type="SAM" id="SignalP"/>
    </source>
</evidence>
<feature type="compositionally biased region" description="Polar residues" evidence="4">
    <location>
        <begin position="2814"/>
        <end position="2828"/>
    </location>
</feature>
<feature type="domain" description="EGF-like" evidence="7">
    <location>
        <begin position="2361"/>
        <end position="2397"/>
    </location>
</feature>
<dbReference type="KEGG" id="gfs:119642820"/>
<dbReference type="InterPro" id="IPR000859">
    <property type="entry name" value="CUB_dom"/>
</dbReference>
<evidence type="ECO:0000313" key="11">
    <source>
        <dbReference type="RefSeq" id="XP_037898033.1"/>
    </source>
</evidence>
<feature type="compositionally biased region" description="Low complexity" evidence="4">
    <location>
        <begin position="3485"/>
        <end position="3495"/>
    </location>
</feature>
<feature type="compositionally biased region" description="Basic and acidic residues" evidence="4">
    <location>
        <begin position="2963"/>
        <end position="2972"/>
    </location>
</feature>
<dbReference type="PROSITE" id="PS50041">
    <property type="entry name" value="C_TYPE_LECTIN_2"/>
    <property type="match status" value="2"/>
</dbReference>
<feature type="compositionally biased region" description="Polar residues" evidence="4">
    <location>
        <begin position="2674"/>
        <end position="2689"/>
    </location>
</feature>
<reference evidence="10 11" key="1">
    <citation type="submission" date="2025-04" db="UniProtKB">
        <authorList>
            <consortium name="RefSeq"/>
        </authorList>
    </citation>
    <scope>IDENTIFICATION</scope>
    <source>
        <tissue evidence="10 11">Whole body pupa</tissue>
    </source>
</reference>
<sequence length="3654" mass="410043">MRNLVVYLLIFGLYAMQTVVGHMNSDPAPGRSPGPPMIVTTKAELTNTAEDTHLAAAHYDDIKINITATIKTTKQPTHYHHQQKQYRNINDYNTNLPNASSLGKDLPSVEGTIQQADDDAINFRLAKSENNYMPVNDNVDIANVEVIDDDNNDSDENEDATVSFAEDAEMTSNIDYNATRDKLNNYAAEAEQNEENVFSTSTSTSRTVHSSSMQSSAVQSACASQLSDFLDDVPVIDAVDMADQANSTSIPQGLQIQLELLHDTFDTTTTNFGINCGLMYKVRLTTTMPTLTKTTKTTNSATTTSTPLSTSSTLSFSTQSTLSLFSPLSPPSSSSSSSSSSSPSSFANKTQSATPDAQQIVAHYTGDFHIETVSLLTSKERGSFVSDSLDNKLPISWFASATERSGNWQTKNTYQQQINQQLFNNEYAAASTFTSNESSGEWDDIDNQTSIDYNTDDNHQLHYIREDNLTLRRKRHDAYDAYSTTNNKWRSLQHKRQVDGATALHERYKLSEGENAKICPDNKWRGSTKSIINAHGNPATESLSLWLVNELCEQEDIIEFRVFFRLRMSKDNKGENANNISHDNRKHYSVHSEGSNYNEATLNRTPTQNYSVLMYRKTFQFKLRKDCQILLKETSVGNLDYTTLPLYCVDCTVHFPLFGNLDQRNSPNESQIEEEKTERNQPPGILVELQRLNVPCGSGGYVRFSERRPLCGKLEELNDNDRVYHFDVRHRTSVQFYRNPMFSLSFKLVDYCYNVTTSNETGEFYIRPSVRDVMECYFRIHLPYGNRVLLRMVTNNDSTIMPSFSTTREAFNEADMYTIFTSYGANIDTQLLNLTLSGPSSYNGLNLPALLRLPSMNYSKSLKEEANKAFISLGLDAFGFLAASKANMQMALTNTANCAGVIIKVFENDHSKWSHCVNNTKYMRGFILESSSNILSVHLFRPASKSPNSMTSNSQNTSHPAIYLSYRARPKPDIVSSCAFGWIAMQQFCIAAIEAIMTWHEAEQRCVQLGGHLVSIRNEQQQQTINELLLNSPGYEEQSAYWVGGSDKSYEGDFRWSDGLMFQYTNWFPGWSQHGHYNKQPNDDGLSSQDCIELRRYFRTPPGVQTSRGPLTSKYMWNDRDCNAKNALICERAMGDESYRRSWLNDCNKTVSLSKEHPRASIWSPSFPRQYPDNANCFTTITAPQGYRIVIEFEELVIENEPGCTYDYLEITEPKFSDSLRYTKSSSRQRITSPKLLNVIDPKHSNTNSKNNINYVYKYKNNNNVSDNLKILRKRNSYDSSVPAHQLNSAASIPSSSLTSSAAVFHSEYVPLNTDYNNYDMAQNNYKKLLQVYSSLYGPQSNFIVKTPDYPHGNPYYHRAATAHTVNDDNSKNKNYENNNILPKRLCGDWSTKLKLLRYVSLSSYLGLHFVSDYSHHFGGYKAKTYMENRSYLLRAASECANERLKPYNGSCYLFVSYPEVDWWTAQQVCRGMGAKLTSVSSADEHRFITSNIRNQIDYSPQLIYWLGAELEKSGQFEWTDDTKMNFQGWLPGQGQFNVLPSDAICLGLQWKMSPTPMLPSGLYWQAQKCNKVGGYVCKKPKESFGNFAFNNFTITGTEGRLMSPAYPNNYPLNIDYWIHIKAPLRTRIVVQFQKIDLEPQDECLYDYISIQDYDIVSKLMLEPGTNTMPLAMLMSDEQYIMDETKNNNRNRNIKSNANGNNNNNNESNENISIERDNDSNIADKSSYTNKNIKLRRRLRRRTKRETSTRKATVNTAMPQGHQLLTKMERKCNIQYVTTTLRSMKIPCANIIHGDDHERQDQSIKVKNIKSRKIIKRNDNRKKHQFSQKRKLISNGEYGRQPWYNKSLYKKNYFTYFTYNHNDFTEYPNRKKRKKNRKGFQLIGGDMEVKRKRRSTIVGDESTPNVDNAQSFLPYVRWCGAHDSNMSKFDFVSNSNEVVLNFHSDYSITGLGFAAVWKAIDISGCPLRTLTSREGTIYSPNFPHFLLNNLNCVYVIQAPGGRRVWLEFTEFDFQSDSLLEVDIGNGFFSPFRLVQHLNDGMFVSLKEQLRIQFRTGQHPRGKGFRAVYHTVGQTERRERVINLTNNDTGYLYQLNYPHDMPENVDFTQHILAPFGHNILLEMHGVEFTENGCQDNNLLEIYDNYADNNGTKWQLCKYKNANAPNRSPIDENYHVASVQYAHRRPLRYRTNSKSIKITDIDDNGREIISSEPDDSSNMESSSVTVAEYLLRQQFRPIPPQPPPVYITSYLNTLYVRQRTTAKSHANLNCTIRLQWDNNYKMKLASGDKTVESCQPNPCQYNGKCLINNGTSYCQCQGHYTGRFCGLNLCELEPCVFGKCELTTNNFKCKCQPGYMGITCEQKQRPCADNPCEGRGICHEKNSGFFCRCYAWWEGQRCEKRMLHIPYKPLSERMLQEPFWLGLITVFVVLAVIGLVWCAKRHFPEKIEKLLAEEADRNRPPGSIRGHHHHTSLREQLQFTTAIPQSTVNNAPGAPRSIFNRLGIRKPSILSLSSPNPIQGGGGAAARTFSLDDLLRPPPRRSPSPRKKRNNSTPVKKNAAEKKQILQQLVSPSAAQAKPKVSLGELISLSESRIRASNVDSESDMKETTFSENTGSLTSATMERVILNDPKLEKKVTFARLLSKVSAEMSSGSEVDIGPIAAKRNSSAISLPTDLQMQTSSMPPSPCTNDIRSPHSTSSNHGSDSLSSSDLALTDFGLRSIQTSASEITSTSNHQLSLGGMPLRGRIAAGSPARAKVSSADSILAMFRNLATTVPTISKTTATATVPLSATVFVSPSTTPTVSSPQDDAPGDDESSTSSMHTPVSLSSGPPDSPVFYRQTTTIEVPVLDVLNAHKSSSSSSSVASTSSTNMLHPPTILLEIPISGINNKCLSPIREMPTPIPSPALTPIMMRPQRSNSPIFQQEPSSGAEFTDDDNDDDDGDDDEDEEKSDRSDTQLSDKLVAGHSKEKMRLVDSDVETTPTDTCTTSIADFNKQTNFDVGSKLSPLNITAAIVAPMEALVSTLPSITIDIEPPTPEEKQSRPRDLVIPTLTVEQASPTKTHHPMVILPGSPPPQRASIGETSFMFPNKQQQKRLLKQYEKPTSLEYSFTPPMITVTSNMSELESDIEPLSPATKVTTGNGLVPPNPVGMCYLSPFAMCTRADRTISESNLSSSGYSSMASPGPSRCGSNNPLYPNEMDEPGSGHASANLSLHVNLLNRRRNSALPSCKENISNGKSAAETAEGGSAEHLNTHRPRSDSETFSDDILVESNDEGIGTDPVDEKLDETRLSRHRFDTLLDDDVLIEVDEPTISVTGPTLTSNANTITQMAQLQLPSIVIQIDGNGGEKSLSPVSSRSESPLSERASMGRFSPYFYGRKDQLPFTDSDGLYDFPSSDGKGTSGQMFSHQRRSSSKKRERKSSKCSATQSPTKQVDMPSKESLNISSTPSSSVHVCNKHCHSHHHPCSAITVTSRKSPKRRLQNRYAVASSSSSSESLNSTKDLSVRQLPRRLNSPNREKRTRRQESLSEDDVADALLRRISPSIVKEDDPIRPTCKINRLRAIGNQIRFLRRLEKSIKTRERIASPTDSCPEENTDDLDSPRASSPLLQPLSPNKTRLTLCRQKRLPSGTYGITAAALNSTTWKGTDRSLIADDLNSD</sequence>
<keyword evidence="5" id="KW-0732">Signal</keyword>
<dbReference type="RefSeq" id="XP_037898028.1">
    <property type="nucleotide sequence ID" value="XM_038042100.1"/>
</dbReference>
<proteinExistence type="predicted"/>
<feature type="domain" description="C-type lectin" evidence="8">
    <location>
        <begin position="985"/>
        <end position="1131"/>
    </location>
</feature>
<feature type="disulfide bond" evidence="2">
    <location>
        <begin position="1965"/>
        <end position="1992"/>
    </location>
</feature>
<dbReference type="Gene3D" id="2.60.120.290">
    <property type="entry name" value="Spermadhesin, CUB domain"/>
    <property type="match status" value="4"/>
</dbReference>
<dbReference type="CDD" id="cd00037">
    <property type="entry name" value="CLECT"/>
    <property type="match status" value="2"/>
</dbReference>
<feature type="domain" description="CUB" evidence="6">
    <location>
        <begin position="1591"/>
        <end position="1660"/>
    </location>
</feature>
<feature type="region of interest" description="Disordered" evidence="4">
    <location>
        <begin position="327"/>
        <end position="353"/>
    </location>
</feature>
<evidence type="ECO:0000313" key="10">
    <source>
        <dbReference type="RefSeq" id="XP_037898028.1"/>
    </source>
</evidence>
<dbReference type="PROSITE" id="PS50026">
    <property type="entry name" value="EGF_3"/>
    <property type="match status" value="3"/>
</dbReference>
<accession>A0A9C5ZG73</accession>
<feature type="domain" description="EGF-like" evidence="7">
    <location>
        <begin position="2288"/>
        <end position="2324"/>
    </location>
</feature>
<feature type="chain" id="PRO_5044697694" evidence="5">
    <location>
        <begin position="22"/>
        <end position="3654"/>
    </location>
</feature>
<evidence type="ECO:0000259" key="6">
    <source>
        <dbReference type="PROSITE" id="PS01180"/>
    </source>
</evidence>
<feature type="compositionally biased region" description="Polar residues" evidence="4">
    <location>
        <begin position="3598"/>
        <end position="3609"/>
    </location>
</feature>
<feature type="domain" description="C-type lectin" evidence="8">
    <location>
        <begin position="1448"/>
        <end position="1579"/>
    </location>
</feature>
<dbReference type="SUPFAM" id="SSF49854">
    <property type="entry name" value="Spermadhesin, CUB domain"/>
    <property type="match status" value="4"/>
</dbReference>
<gene>
    <name evidence="10 11 12" type="primary">LOC119642820</name>
</gene>
<feature type="region of interest" description="Disordered" evidence="4">
    <location>
        <begin position="3224"/>
        <end position="3261"/>
    </location>
</feature>
<comment type="caution">
    <text evidence="3">Lacks conserved residue(s) required for the propagation of feature annotation.</text>
</comment>
<dbReference type="Proteomes" id="UP000092443">
    <property type="component" value="Unplaced"/>
</dbReference>
<evidence type="ECO:0000259" key="8">
    <source>
        <dbReference type="PROSITE" id="PS50041"/>
    </source>
</evidence>
<dbReference type="SMART" id="SM00034">
    <property type="entry name" value="CLECT"/>
    <property type="match status" value="2"/>
</dbReference>
<dbReference type="Gene3D" id="2.10.25.10">
    <property type="entry name" value="Laminin"/>
    <property type="match status" value="3"/>
</dbReference>
<feature type="region of interest" description="Disordered" evidence="4">
    <location>
        <begin position="2674"/>
        <end position="2705"/>
    </location>
</feature>
<evidence type="ECO:0000313" key="9">
    <source>
        <dbReference type="Proteomes" id="UP000092443"/>
    </source>
</evidence>
<name>A0A9C5ZG73_9MUSC</name>
<evidence type="ECO:0000256" key="1">
    <source>
        <dbReference type="ARBA" id="ARBA00023157"/>
    </source>
</evidence>
<dbReference type="CDD" id="cd00041">
    <property type="entry name" value="CUB"/>
    <property type="match status" value="3"/>
</dbReference>
<feature type="domain" description="CUB" evidence="6">
    <location>
        <begin position="1965"/>
        <end position="2071"/>
    </location>
</feature>
<feature type="compositionally biased region" description="Basic residues" evidence="4">
    <location>
        <begin position="3404"/>
        <end position="3418"/>
    </location>
</feature>
<evidence type="ECO:0000256" key="3">
    <source>
        <dbReference type="PROSITE-ProRule" id="PRU00076"/>
    </source>
</evidence>
<feature type="disulfide bond" evidence="3">
    <location>
        <begin position="2314"/>
        <end position="2323"/>
    </location>
</feature>
<feature type="domain" description="EGF-like" evidence="7">
    <location>
        <begin position="2329"/>
        <end position="2359"/>
    </location>
</feature>
<dbReference type="RefSeq" id="XP_037898042.1">
    <property type="nucleotide sequence ID" value="XM_038042114.1"/>
</dbReference>
<feature type="compositionally biased region" description="Basic residues" evidence="4">
    <location>
        <begin position="3451"/>
        <end position="3461"/>
    </location>
</feature>
<dbReference type="GO" id="GO:0004252">
    <property type="term" value="F:serine-type endopeptidase activity"/>
    <property type="evidence" value="ECO:0007669"/>
    <property type="project" value="TreeGrafter"/>
</dbReference>
<feature type="region of interest" description="Disordered" evidence="4">
    <location>
        <begin position="2511"/>
        <end position="2560"/>
    </location>
</feature>
<dbReference type="InterPro" id="IPR035914">
    <property type="entry name" value="Sperma_CUB_dom_sf"/>
</dbReference>
<dbReference type="PANTHER" id="PTHR24255:SF31">
    <property type="entry name" value="CUBILIN-LIKE PROTEIN"/>
    <property type="match status" value="1"/>
</dbReference>
<dbReference type="RefSeq" id="XP_037898033.1">
    <property type="nucleotide sequence ID" value="XM_038042105.1"/>
</dbReference>
<feature type="region of interest" description="Disordered" evidence="4">
    <location>
        <begin position="2794"/>
        <end position="2834"/>
    </location>
</feature>
<feature type="signal peptide" evidence="5">
    <location>
        <begin position="1"/>
        <end position="21"/>
    </location>
</feature>
<dbReference type="CDD" id="cd00054">
    <property type="entry name" value="EGF_CA"/>
    <property type="match status" value="3"/>
</dbReference>
<evidence type="ECO:0000256" key="4">
    <source>
        <dbReference type="SAM" id="MobiDB-lite"/>
    </source>
</evidence>
<feature type="disulfide bond" evidence="3">
    <location>
        <begin position="2349"/>
        <end position="2358"/>
    </location>
</feature>
<feature type="compositionally biased region" description="Low complexity" evidence="4">
    <location>
        <begin position="3235"/>
        <end position="3246"/>
    </location>
</feature>
<feature type="disulfide bond" evidence="3">
    <location>
        <begin position="2387"/>
        <end position="2396"/>
    </location>
</feature>
<dbReference type="SMART" id="SM00181">
    <property type="entry name" value="EGF"/>
    <property type="match status" value="3"/>
</dbReference>
<evidence type="ECO:0000256" key="2">
    <source>
        <dbReference type="PROSITE-ProRule" id="PRU00059"/>
    </source>
</evidence>
<dbReference type="InterPro" id="IPR001304">
    <property type="entry name" value="C-type_lectin-like"/>
</dbReference>
<dbReference type="Pfam" id="PF00431">
    <property type="entry name" value="CUB"/>
    <property type="match status" value="3"/>
</dbReference>
<dbReference type="Gene3D" id="3.10.100.10">
    <property type="entry name" value="Mannose-Binding Protein A, subunit A"/>
    <property type="match status" value="2"/>
</dbReference>
<feature type="compositionally biased region" description="Low complexity" evidence="4">
    <location>
        <begin position="2794"/>
        <end position="2803"/>
    </location>
</feature>
<feature type="compositionally biased region" description="Low complexity" evidence="4">
    <location>
        <begin position="327"/>
        <end position="345"/>
    </location>
</feature>
<evidence type="ECO:0000313" key="12">
    <source>
        <dbReference type="RefSeq" id="XP_037898042.1"/>
    </source>
</evidence>
<evidence type="ECO:0000259" key="7">
    <source>
        <dbReference type="PROSITE" id="PS50026"/>
    </source>
</evidence>
<dbReference type="PROSITE" id="PS01186">
    <property type="entry name" value="EGF_2"/>
    <property type="match status" value="1"/>
</dbReference>
<protein>
    <submittedName>
        <fullName evidence="10 11">Uncharacterized protein LOC119642820 isoform X1</fullName>
    </submittedName>
</protein>
<feature type="compositionally biased region" description="Low complexity" evidence="4">
    <location>
        <begin position="2692"/>
        <end position="2705"/>
    </location>
</feature>
<dbReference type="PROSITE" id="PS00022">
    <property type="entry name" value="EGF_1"/>
    <property type="match status" value="3"/>
</dbReference>
<feature type="region of interest" description="Disordered" evidence="4">
    <location>
        <begin position="3167"/>
        <end position="3205"/>
    </location>
</feature>
<feature type="region of interest" description="Disordered" evidence="4">
    <location>
        <begin position="1689"/>
        <end position="1725"/>
    </location>
</feature>
<feature type="compositionally biased region" description="Low complexity" evidence="4">
    <location>
        <begin position="3167"/>
        <end position="3183"/>
    </location>
</feature>
<feature type="compositionally biased region" description="Low complexity" evidence="4">
    <location>
        <begin position="1689"/>
        <end position="1712"/>
    </location>
</feature>